<dbReference type="InterPro" id="IPR019479">
    <property type="entry name" value="Peroxiredoxin_C"/>
</dbReference>
<evidence type="ECO:0000313" key="16">
    <source>
        <dbReference type="EMBL" id="SHK43673.1"/>
    </source>
</evidence>
<dbReference type="GO" id="GO:0005829">
    <property type="term" value="C:cytosol"/>
    <property type="evidence" value="ECO:0007669"/>
    <property type="project" value="TreeGrafter"/>
</dbReference>
<keyword evidence="7" id="KW-0575">Peroxidase</keyword>
<dbReference type="GO" id="GO:0102039">
    <property type="term" value="F:NADH-dependent peroxiredoxin activity"/>
    <property type="evidence" value="ECO:0007669"/>
    <property type="project" value="UniProtKB-EC"/>
</dbReference>
<dbReference type="CDD" id="cd03015">
    <property type="entry name" value="PRX_Typ2cys"/>
    <property type="match status" value="1"/>
</dbReference>
<keyword evidence="10" id="KW-1015">Disulfide bond</keyword>
<dbReference type="GO" id="GO:0042744">
    <property type="term" value="P:hydrogen peroxide catabolic process"/>
    <property type="evidence" value="ECO:0007669"/>
    <property type="project" value="TreeGrafter"/>
</dbReference>
<dbReference type="OrthoDB" id="9812811at2"/>
<accession>A0A1M6SG12</accession>
<evidence type="ECO:0000256" key="13">
    <source>
        <dbReference type="ARBA" id="ARBA00047572"/>
    </source>
</evidence>
<evidence type="ECO:0000256" key="1">
    <source>
        <dbReference type="ARBA" id="ARBA00004496"/>
    </source>
</evidence>
<evidence type="ECO:0000256" key="14">
    <source>
        <dbReference type="PIRSR" id="PIRSR000239-1"/>
    </source>
</evidence>
<evidence type="ECO:0000256" key="11">
    <source>
        <dbReference type="ARBA" id="ARBA00023284"/>
    </source>
</evidence>
<dbReference type="Proteomes" id="UP000189810">
    <property type="component" value="Chromosome I"/>
</dbReference>
<dbReference type="PANTHER" id="PTHR10681:SF121">
    <property type="entry name" value="ALKYL HYDROPEROXIDE REDUCTASE C"/>
    <property type="match status" value="1"/>
</dbReference>
<dbReference type="InterPro" id="IPR013766">
    <property type="entry name" value="Thioredoxin_domain"/>
</dbReference>
<keyword evidence="17" id="KW-1185">Reference proteome</keyword>
<dbReference type="PIRSF" id="PIRSF000239">
    <property type="entry name" value="AHPC"/>
    <property type="match status" value="1"/>
</dbReference>
<dbReference type="InterPro" id="IPR024706">
    <property type="entry name" value="Peroxiredoxin_AhpC-typ"/>
</dbReference>
<dbReference type="EC" id="1.11.1.26" evidence="4"/>
<comment type="subunit">
    <text evidence="3">Homodimer; disulfide-linked, upon oxidation. 5 homodimers assemble to form a ring-like decamer.</text>
</comment>
<evidence type="ECO:0000256" key="2">
    <source>
        <dbReference type="ARBA" id="ARBA00009796"/>
    </source>
</evidence>
<dbReference type="SUPFAM" id="SSF52833">
    <property type="entry name" value="Thioredoxin-like"/>
    <property type="match status" value="1"/>
</dbReference>
<dbReference type="PROSITE" id="PS51352">
    <property type="entry name" value="THIOREDOXIN_2"/>
    <property type="match status" value="1"/>
</dbReference>
<dbReference type="GO" id="GO:0045454">
    <property type="term" value="P:cell redox homeostasis"/>
    <property type="evidence" value="ECO:0007669"/>
    <property type="project" value="TreeGrafter"/>
</dbReference>
<reference evidence="16 17" key="1">
    <citation type="submission" date="2016-11" db="EMBL/GenBank/DDBJ databases">
        <authorList>
            <person name="Jaros S."/>
            <person name="Januszkiewicz K."/>
            <person name="Wedrychowicz H."/>
        </authorList>
    </citation>
    <scope>NUCLEOTIDE SEQUENCE [LARGE SCALE GENOMIC DNA]</scope>
    <source>
        <strain evidence="16 17">DSM 19557</strain>
    </source>
</reference>
<organism evidence="16 17">
    <name type="scientific">Thermocrinis minervae</name>
    <dbReference type="NCBI Taxonomy" id="381751"/>
    <lineage>
        <taxon>Bacteria</taxon>
        <taxon>Pseudomonadati</taxon>
        <taxon>Aquificota</taxon>
        <taxon>Aquificia</taxon>
        <taxon>Aquificales</taxon>
        <taxon>Aquificaceae</taxon>
        <taxon>Thermocrinis</taxon>
    </lineage>
</organism>
<comment type="subcellular location">
    <subcellularLocation>
        <location evidence="1">Cytoplasm</location>
    </subcellularLocation>
</comment>
<dbReference type="STRING" id="381751.SAMN05444391_1017"/>
<dbReference type="PANTHER" id="PTHR10681">
    <property type="entry name" value="THIOREDOXIN PEROXIDASE"/>
    <property type="match status" value="1"/>
</dbReference>
<dbReference type="FunFam" id="3.40.30.10:FF:000002">
    <property type="entry name" value="Alkyl hydroperoxide reductase C"/>
    <property type="match status" value="1"/>
</dbReference>
<evidence type="ECO:0000256" key="10">
    <source>
        <dbReference type="ARBA" id="ARBA00023157"/>
    </source>
</evidence>
<evidence type="ECO:0000256" key="6">
    <source>
        <dbReference type="ARBA" id="ARBA00022490"/>
    </source>
</evidence>
<comment type="similarity">
    <text evidence="2">Belongs to the peroxiredoxin family. AhpC/Prx1 subfamily.</text>
</comment>
<evidence type="ECO:0000313" key="17">
    <source>
        <dbReference type="Proteomes" id="UP000189810"/>
    </source>
</evidence>
<comment type="catalytic activity">
    <reaction evidence="13">
        <text>a hydroperoxide + NADH + H(+) = an alcohol + NAD(+) + H2O</text>
        <dbReference type="Rhea" id="RHEA:62628"/>
        <dbReference type="ChEBI" id="CHEBI:15377"/>
        <dbReference type="ChEBI" id="CHEBI:15378"/>
        <dbReference type="ChEBI" id="CHEBI:30879"/>
        <dbReference type="ChEBI" id="CHEBI:35924"/>
        <dbReference type="ChEBI" id="CHEBI:57540"/>
        <dbReference type="ChEBI" id="CHEBI:57945"/>
        <dbReference type="EC" id="1.11.1.26"/>
    </reaction>
</comment>
<evidence type="ECO:0000256" key="9">
    <source>
        <dbReference type="ARBA" id="ARBA00023002"/>
    </source>
</evidence>
<keyword evidence="9" id="KW-0560">Oxidoreductase</keyword>
<feature type="active site" description="Cysteine sulfenic acid (-SOH) intermediate; for peroxidase activity" evidence="14">
    <location>
        <position position="51"/>
    </location>
</feature>
<evidence type="ECO:0000256" key="3">
    <source>
        <dbReference type="ARBA" id="ARBA00011654"/>
    </source>
</evidence>
<dbReference type="GO" id="GO:0006979">
    <property type="term" value="P:response to oxidative stress"/>
    <property type="evidence" value="ECO:0007669"/>
    <property type="project" value="TreeGrafter"/>
</dbReference>
<dbReference type="EMBL" id="LT670846">
    <property type="protein sequence ID" value="SHK43673.1"/>
    <property type="molecule type" value="Genomic_DNA"/>
</dbReference>
<evidence type="ECO:0000256" key="12">
    <source>
        <dbReference type="ARBA" id="ARBA00032077"/>
    </source>
</evidence>
<dbReference type="Gene3D" id="3.40.30.10">
    <property type="entry name" value="Glutaredoxin"/>
    <property type="match status" value="1"/>
</dbReference>
<name>A0A1M6SG12_9AQUI</name>
<dbReference type="Pfam" id="PF10417">
    <property type="entry name" value="1-cysPrx_C"/>
    <property type="match status" value="1"/>
</dbReference>
<proteinExistence type="inferred from homology"/>
<dbReference type="GO" id="GO:0033554">
    <property type="term" value="P:cellular response to stress"/>
    <property type="evidence" value="ECO:0007669"/>
    <property type="project" value="TreeGrafter"/>
</dbReference>
<dbReference type="AlphaFoldDB" id="A0A1M6SG12"/>
<evidence type="ECO:0000256" key="7">
    <source>
        <dbReference type="ARBA" id="ARBA00022559"/>
    </source>
</evidence>
<dbReference type="RefSeq" id="WP_079654133.1">
    <property type="nucleotide sequence ID" value="NZ_LT670846.1"/>
</dbReference>
<keyword evidence="6" id="KW-0963">Cytoplasm</keyword>
<dbReference type="GO" id="GO:0008379">
    <property type="term" value="F:thioredoxin peroxidase activity"/>
    <property type="evidence" value="ECO:0007669"/>
    <property type="project" value="TreeGrafter"/>
</dbReference>
<evidence type="ECO:0000256" key="4">
    <source>
        <dbReference type="ARBA" id="ARBA00013021"/>
    </source>
</evidence>
<dbReference type="InterPro" id="IPR050217">
    <property type="entry name" value="Peroxiredoxin"/>
</dbReference>
<keyword evidence="11" id="KW-0676">Redox-active center</keyword>
<evidence type="ECO:0000256" key="5">
    <source>
        <dbReference type="ARBA" id="ARBA00017462"/>
    </source>
</evidence>
<gene>
    <name evidence="16" type="ORF">SAMN05444391_1017</name>
</gene>
<protein>
    <recommendedName>
        <fullName evidence="5">Alkyl hydroperoxide reductase C</fullName>
        <ecNumber evidence="4">1.11.1.26</ecNumber>
    </recommendedName>
    <alternativeName>
        <fullName evidence="12">Peroxiredoxin</fullName>
    </alternativeName>
</protein>
<sequence>MIRVGQKVPNFEMEVYNPATNSFGKISLEDILKERRWLVLFFYPADFTFVCPTELADLAEHYEELKKMGVEVVSVSTDTKYVHLAWRNTEKLLEKVMFPMGADPTGKISRMFGVYDEETGLALRGTFIINPDGVLVGSEVNFYNVGRNAEELVRKMKANIYLMSHPDEACPAKWQEGQKTLKPSEELVGRVYEALSK</sequence>
<dbReference type="Pfam" id="PF00578">
    <property type="entry name" value="AhpC-TSA"/>
    <property type="match status" value="1"/>
</dbReference>
<feature type="domain" description="Thioredoxin" evidence="15">
    <location>
        <begin position="2"/>
        <end position="161"/>
    </location>
</feature>
<dbReference type="InterPro" id="IPR036249">
    <property type="entry name" value="Thioredoxin-like_sf"/>
</dbReference>
<keyword evidence="8" id="KW-0049">Antioxidant</keyword>
<evidence type="ECO:0000259" key="15">
    <source>
        <dbReference type="PROSITE" id="PS51352"/>
    </source>
</evidence>
<evidence type="ECO:0000256" key="8">
    <source>
        <dbReference type="ARBA" id="ARBA00022862"/>
    </source>
</evidence>
<dbReference type="InterPro" id="IPR000866">
    <property type="entry name" value="AhpC/TSA"/>
</dbReference>